<dbReference type="Proteomes" id="UP000199603">
    <property type="component" value="Unassembled WGS sequence"/>
</dbReference>
<evidence type="ECO:0000313" key="2">
    <source>
        <dbReference type="Proteomes" id="UP000199603"/>
    </source>
</evidence>
<protein>
    <submittedName>
        <fullName evidence="1">Uncharacterized protein</fullName>
    </submittedName>
</protein>
<dbReference type="STRING" id="265719.SAMN04488509_11551"/>
<keyword evidence="2" id="KW-1185">Reference proteome</keyword>
<dbReference type="AlphaFoldDB" id="A0A1G6ZU86"/>
<sequence>MSLALLTLPRPALRGTGFVPDACHVAMLAPTPPERARARRVLREAVVAGRIDPGAVAQAVAGGDSGVAALFRAHATRPKRARLTTHAIDLRAMDSAPDHRVLAGLARLIETLAADGDLTPEALATVPNLSPRELAICLNAAWVRRVTRVTRSLRRLLPPDCEPETTHFVYPAALLYLINPSSITSDEGDAELTDVDAVIGLSNDAFVWVGYAGDTPDETRALRVAWNDVVMALDVGTLDAWQSAGETSYLAYMLESLNDLALNCEWDGHEPRVSYEQLAEVAEEMGEDPDDQVLLQRMRAHMREVRLEGFNPPWARRGRAFQTWRAAQAGSPAGEVVERLLALARWRRTFALKERLHISNDEEEGLFSITPIHRAAPFGEHLADFIHQEQQQVCSATLRVTREPGSQLSLGRVLDALIAEAAVGGAVLSLSHMR</sequence>
<dbReference type="RefSeq" id="WP_091245363.1">
    <property type="nucleotide sequence ID" value="NZ_FNAG01000015.1"/>
</dbReference>
<dbReference type="EMBL" id="FNAG01000015">
    <property type="protein sequence ID" value="SDE05146.1"/>
    <property type="molecule type" value="Genomic_DNA"/>
</dbReference>
<accession>A0A1G6ZU86</accession>
<reference evidence="1 2" key="1">
    <citation type="submission" date="2016-10" db="EMBL/GenBank/DDBJ databases">
        <authorList>
            <person name="de Groot N.N."/>
        </authorList>
    </citation>
    <scope>NUCLEOTIDE SEQUENCE [LARGE SCALE GENOMIC DNA]</scope>
    <source>
        <strain evidence="1 2">DSM 16957</strain>
    </source>
</reference>
<gene>
    <name evidence="1" type="ORF">SAMN04488509_11551</name>
</gene>
<organism evidence="1 2">
    <name type="scientific">Aquimonas voraii</name>
    <dbReference type="NCBI Taxonomy" id="265719"/>
    <lineage>
        <taxon>Bacteria</taxon>
        <taxon>Pseudomonadati</taxon>
        <taxon>Pseudomonadota</taxon>
        <taxon>Gammaproteobacteria</taxon>
        <taxon>Lysobacterales</taxon>
        <taxon>Lysobacteraceae</taxon>
        <taxon>Aquimonas</taxon>
    </lineage>
</organism>
<proteinExistence type="predicted"/>
<evidence type="ECO:0000313" key="1">
    <source>
        <dbReference type="EMBL" id="SDE05146.1"/>
    </source>
</evidence>
<name>A0A1G6ZU86_9GAMM</name>